<feature type="transmembrane region" description="Helical" evidence="8">
    <location>
        <begin position="354"/>
        <end position="375"/>
    </location>
</feature>
<keyword evidence="3" id="KW-0813">Transport</keyword>
<name>A0A6C1KFG8_XANAU</name>
<evidence type="ECO:0000256" key="8">
    <source>
        <dbReference type="SAM" id="Phobius"/>
    </source>
</evidence>
<dbReference type="InterPro" id="IPR002549">
    <property type="entry name" value="AI-2E-like"/>
</dbReference>
<feature type="transmembrane region" description="Helical" evidence="8">
    <location>
        <begin position="395"/>
        <end position="420"/>
    </location>
</feature>
<keyword evidence="7 8" id="KW-0472">Membrane</keyword>
<gene>
    <name evidence="9" type="ORF">FBQ73_09785</name>
</gene>
<evidence type="ECO:0000313" key="9">
    <source>
        <dbReference type="EMBL" id="TLX42940.1"/>
    </source>
</evidence>
<evidence type="ECO:0000256" key="3">
    <source>
        <dbReference type="ARBA" id="ARBA00022448"/>
    </source>
</evidence>
<dbReference type="Pfam" id="PF01594">
    <property type="entry name" value="AI-2E_transport"/>
    <property type="match status" value="1"/>
</dbReference>
<dbReference type="AlphaFoldDB" id="A0A6C1KFG8"/>
<evidence type="ECO:0000256" key="2">
    <source>
        <dbReference type="ARBA" id="ARBA00009773"/>
    </source>
</evidence>
<dbReference type="GO" id="GO:0005886">
    <property type="term" value="C:plasma membrane"/>
    <property type="evidence" value="ECO:0007669"/>
    <property type="project" value="UniProtKB-SubCell"/>
</dbReference>
<evidence type="ECO:0000256" key="4">
    <source>
        <dbReference type="ARBA" id="ARBA00022475"/>
    </source>
</evidence>
<feature type="transmembrane region" description="Helical" evidence="8">
    <location>
        <begin position="127"/>
        <end position="149"/>
    </location>
</feature>
<evidence type="ECO:0000313" key="10">
    <source>
        <dbReference type="Proteomes" id="UP000305131"/>
    </source>
</evidence>
<accession>A0A6C1KFG8</accession>
<comment type="subcellular location">
    <subcellularLocation>
        <location evidence="1">Cell membrane</location>
        <topology evidence="1">Multi-pass membrane protein</topology>
    </subcellularLocation>
</comment>
<dbReference type="EMBL" id="VAUP01000022">
    <property type="protein sequence ID" value="TLX42940.1"/>
    <property type="molecule type" value="Genomic_DNA"/>
</dbReference>
<comment type="similarity">
    <text evidence="2">Belongs to the autoinducer-2 exporter (AI-2E) (TC 2.A.86) family.</text>
</comment>
<sequence length="662" mass="70238">MNMALSPAVVVRTPVAVPAFRRGKLWWRGGGVAVDRKAAPERYCPARSCARGIEGLVMLGSGDSSFKMPVLGRGQDRLVTFFAAIAIVTVLYLGRDVFVPIAVAILLAFVLAPVIMVLRRIRIPRTVAVVAVVLITFLGLMALGGMIALQVTDLVAELPQYRMNMRDKIKSLKDAAGGSGTFERTMDLVQDLSREIDGPQAGQGLAAGAADGRPVLVEVHQPPPGTLGTLSAVMGPLLHPLATIGIVFIFVLFILLQREDLRNRFVRLAGAHDLQRTTAALDDAGSRLSRFFLAQVALNASFGAVIGLGLWAIGVPSPFLWGLAAAVLRFVPYIGAAIAAALPIGLALAVDPGWTMVLSTAALFLVVEPLVGHVIEPLLYGRSTGLSPVAVIAAATFWTWLWGPVGLLLSTPLTLCLVVLGRHVESLEFLDVALGDQPPLSASELLYQRLLAGDPLEAAAAAEEHLKQKSFADYADGVALPALRLAQRDAARGVLDEARQTRLKETLAELLDDLPDEAGETSADEPGAASPHVLIVAARSALDEAASLLFAHRLRQSGTRCETRPRVGLGRPIADEVSLLVLSYLSPATPAHRRYTIRRLKRDAPGRRVIVADWGMEEGKTERFEGEDAVVTSVAAAVEAVEAPPPAPVASSVVAPLRAGAA</sequence>
<keyword evidence="4" id="KW-1003">Cell membrane</keyword>
<comment type="caution">
    <text evidence="9">The sequence shown here is derived from an EMBL/GenBank/DDBJ whole genome shotgun (WGS) entry which is preliminary data.</text>
</comment>
<dbReference type="PANTHER" id="PTHR21716:SF53">
    <property type="entry name" value="PERMEASE PERM-RELATED"/>
    <property type="match status" value="1"/>
</dbReference>
<feature type="transmembrane region" description="Helical" evidence="8">
    <location>
        <begin position="291"/>
        <end position="313"/>
    </location>
</feature>
<reference evidence="9 10" key="1">
    <citation type="submission" date="2019-05" db="EMBL/GenBank/DDBJ databases">
        <authorList>
            <person name="Zhou X."/>
        </authorList>
    </citation>
    <scope>NUCLEOTIDE SEQUENCE [LARGE SCALE GENOMIC DNA]</scope>
    <source>
        <strain evidence="9 10">DSM 432</strain>
    </source>
</reference>
<dbReference type="Proteomes" id="UP000305131">
    <property type="component" value="Unassembled WGS sequence"/>
</dbReference>
<proteinExistence type="inferred from homology"/>
<feature type="transmembrane region" description="Helical" evidence="8">
    <location>
        <begin position="319"/>
        <end position="342"/>
    </location>
</feature>
<organism evidence="9 10">
    <name type="scientific">Xanthobacter autotrophicus</name>
    <dbReference type="NCBI Taxonomy" id="280"/>
    <lineage>
        <taxon>Bacteria</taxon>
        <taxon>Pseudomonadati</taxon>
        <taxon>Pseudomonadota</taxon>
        <taxon>Alphaproteobacteria</taxon>
        <taxon>Hyphomicrobiales</taxon>
        <taxon>Xanthobacteraceae</taxon>
        <taxon>Xanthobacter</taxon>
    </lineage>
</organism>
<evidence type="ECO:0000256" key="1">
    <source>
        <dbReference type="ARBA" id="ARBA00004651"/>
    </source>
</evidence>
<feature type="transmembrane region" description="Helical" evidence="8">
    <location>
        <begin position="77"/>
        <end position="93"/>
    </location>
</feature>
<feature type="transmembrane region" description="Helical" evidence="8">
    <location>
        <begin position="237"/>
        <end position="256"/>
    </location>
</feature>
<feature type="transmembrane region" description="Helical" evidence="8">
    <location>
        <begin position="99"/>
        <end position="118"/>
    </location>
</feature>
<protein>
    <submittedName>
        <fullName evidence="9">AI-2E family transporter</fullName>
    </submittedName>
</protein>
<evidence type="ECO:0000256" key="5">
    <source>
        <dbReference type="ARBA" id="ARBA00022692"/>
    </source>
</evidence>
<evidence type="ECO:0000256" key="7">
    <source>
        <dbReference type="ARBA" id="ARBA00023136"/>
    </source>
</evidence>
<dbReference type="OrthoDB" id="9799225at2"/>
<keyword evidence="6 8" id="KW-1133">Transmembrane helix</keyword>
<keyword evidence="5 8" id="KW-0812">Transmembrane</keyword>
<dbReference type="PANTHER" id="PTHR21716">
    <property type="entry name" value="TRANSMEMBRANE PROTEIN"/>
    <property type="match status" value="1"/>
</dbReference>
<evidence type="ECO:0000256" key="6">
    <source>
        <dbReference type="ARBA" id="ARBA00022989"/>
    </source>
</evidence>